<dbReference type="GO" id="GO:0003676">
    <property type="term" value="F:nucleic acid binding"/>
    <property type="evidence" value="ECO:0007669"/>
    <property type="project" value="InterPro"/>
</dbReference>
<reference evidence="4" key="1">
    <citation type="submission" date="2018-11" db="EMBL/GenBank/DDBJ databases">
        <authorList>
            <consortium name="Genoscope - CEA"/>
            <person name="William W."/>
        </authorList>
    </citation>
    <scope>NUCLEOTIDE SEQUENCE</scope>
</reference>
<dbReference type="PANTHER" id="PTHR31286">
    <property type="entry name" value="GLYCINE-RICH CELL WALL STRUCTURAL PROTEIN 1.8-LIKE"/>
    <property type="match status" value="1"/>
</dbReference>
<dbReference type="GO" id="GO:0008270">
    <property type="term" value="F:zinc ion binding"/>
    <property type="evidence" value="ECO:0007669"/>
    <property type="project" value="UniProtKB-KW"/>
</dbReference>
<dbReference type="InterPro" id="IPR001878">
    <property type="entry name" value="Znf_CCHC"/>
</dbReference>
<evidence type="ECO:0000256" key="2">
    <source>
        <dbReference type="SAM" id="MobiDB-lite"/>
    </source>
</evidence>
<keyword evidence="1" id="KW-0479">Metal-binding</keyword>
<accession>A0A3P6EVH6</accession>
<organism evidence="4">
    <name type="scientific">Brassica oleracea</name>
    <name type="common">Wild cabbage</name>
    <dbReference type="NCBI Taxonomy" id="3712"/>
    <lineage>
        <taxon>Eukaryota</taxon>
        <taxon>Viridiplantae</taxon>
        <taxon>Streptophyta</taxon>
        <taxon>Embryophyta</taxon>
        <taxon>Tracheophyta</taxon>
        <taxon>Spermatophyta</taxon>
        <taxon>Magnoliopsida</taxon>
        <taxon>eudicotyledons</taxon>
        <taxon>Gunneridae</taxon>
        <taxon>Pentapetalae</taxon>
        <taxon>rosids</taxon>
        <taxon>malvids</taxon>
        <taxon>Brassicales</taxon>
        <taxon>Brassicaceae</taxon>
        <taxon>Brassiceae</taxon>
        <taxon>Brassica</taxon>
    </lineage>
</organism>
<dbReference type="PROSITE" id="PS50158">
    <property type="entry name" value="ZF_CCHC"/>
    <property type="match status" value="1"/>
</dbReference>
<dbReference type="AlphaFoldDB" id="A0A3P6EVH6"/>
<proteinExistence type="predicted"/>
<protein>
    <recommendedName>
        <fullName evidence="3">CCHC-type domain-containing protein</fullName>
    </recommendedName>
</protein>
<feature type="region of interest" description="Disordered" evidence="2">
    <location>
        <begin position="175"/>
        <end position="240"/>
    </location>
</feature>
<feature type="region of interest" description="Disordered" evidence="2">
    <location>
        <begin position="327"/>
        <end position="386"/>
    </location>
</feature>
<keyword evidence="1" id="KW-0862">Zinc</keyword>
<dbReference type="InterPro" id="IPR025558">
    <property type="entry name" value="DUF4283"/>
</dbReference>
<feature type="domain" description="CCHC-type" evidence="3">
    <location>
        <begin position="157"/>
        <end position="171"/>
    </location>
</feature>
<evidence type="ECO:0000313" key="4">
    <source>
        <dbReference type="EMBL" id="VDD49303.1"/>
    </source>
</evidence>
<dbReference type="InterPro" id="IPR040256">
    <property type="entry name" value="At4g02000-like"/>
</dbReference>
<feature type="compositionally biased region" description="Low complexity" evidence="2">
    <location>
        <begin position="175"/>
        <end position="190"/>
    </location>
</feature>
<sequence length="386" mass="41514">MGMIIGVLNAIWAKSDPRIYVHSIGNGSFLLRVTNVKSRESLLSRSCWSIAGLHMFVSPWSPDFTPDEAPLASVVVPVEMRNVPYLLFNNESLSTLASPVGKPVSLAPETQIKENFKVAKLFVKVDLTKRLPDKIVSGFSNGREVLIDVRYPWLPLKCDNCGKYGHKKEDCEVGVPAGPAGRSGGSSPQKKIPEPSRKRSKSRPGRSREVKSQFAPSHVETENVFSNDEKSVLPTEGGEVVANEDPKGIQVEVEVLVKDSVDAGNVVVVGSQAVARAEPESVEVPSDNQTVSLVDAKQGKVVDVDGLVESQPEIVVQNACEEDLNVVGAQQADGGTPMENGDLGASDSGQPVSDNGKAVDSDTTKGEDKPFFQVNNRKCGRRVTKA</sequence>
<dbReference type="PANTHER" id="PTHR31286:SF87">
    <property type="entry name" value="DUF4283 DOMAIN-CONTAINING PROTEIN"/>
    <property type="match status" value="1"/>
</dbReference>
<dbReference type="Pfam" id="PF14111">
    <property type="entry name" value="DUF4283"/>
    <property type="match status" value="1"/>
</dbReference>
<gene>
    <name evidence="4" type="ORF">BOLC1T01692H</name>
</gene>
<dbReference type="EMBL" id="LR031878">
    <property type="protein sequence ID" value="VDD49303.1"/>
    <property type="molecule type" value="Genomic_DNA"/>
</dbReference>
<evidence type="ECO:0000256" key="1">
    <source>
        <dbReference type="PROSITE-ProRule" id="PRU00047"/>
    </source>
</evidence>
<name>A0A3P6EVH6_BRAOL</name>
<keyword evidence="1" id="KW-0863">Zinc-finger</keyword>
<evidence type="ECO:0000259" key="3">
    <source>
        <dbReference type="PROSITE" id="PS50158"/>
    </source>
</evidence>
<feature type="compositionally biased region" description="Basic and acidic residues" evidence="2">
    <location>
        <begin position="357"/>
        <end position="370"/>
    </location>
</feature>